<dbReference type="Proteomes" id="UP001174936">
    <property type="component" value="Unassembled WGS sequence"/>
</dbReference>
<organism evidence="1 2">
    <name type="scientific">Cercophora newfieldiana</name>
    <dbReference type="NCBI Taxonomy" id="92897"/>
    <lineage>
        <taxon>Eukaryota</taxon>
        <taxon>Fungi</taxon>
        <taxon>Dikarya</taxon>
        <taxon>Ascomycota</taxon>
        <taxon>Pezizomycotina</taxon>
        <taxon>Sordariomycetes</taxon>
        <taxon>Sordariomycetidae</taxon>
        <taxon>Sordariales</taxon>
        <taxon>Lasiosphaeriaceae</taxon>
        <taxon>Cercophora</taxon>
    </lineage>
</organism>
<protein>
    <submittedName>
        <fullName evidence="1">Uncharacterized protein</fullName>
    </submittedName>
</protein>
<accession>A0AA40CSK2</accession>
<dbReference type="AlphaFoldDB" id="A0AA40CSK2"/>
<dbReference type="EMBL" id="JAULSV010000003">
    <property type="protein sequence ID" value="KAK0649700.1"/>
    <property type="molecule type" value="Genomic_DNA"/>
</dbReference>
<gene>
    <name evidence="1" type="ORF">B0T16DRAFT_457089</name>
</gene>
<proteinExistence type="predicted"/>
<comment type="caution">
    <text evidence="1">The sequence shown here is derived from an EMBL/GenBank/DDBJ whole genome shotgun (WGS) entry which is preliminary data.</text>
</comment>
<reference evidence="1" key="1">
    <citation type="submission" date="2023-06" db="EMBL/GenBank/DDBJ databases">
        <title>Genome-scale phylogeny and comparative genomics of the fungal order Sordariales.</title>
        <authorList>
            <consortium name="Lawrence Berkeley National Laboratory"/>
            <person name="Hensen N."/>
            <person name="Bonometti L."/>
            <person name="Westerberg I."/>
            <person name="Brannstrom I.O."/>
            <person name="Guillou S."/>
            <person name="Cros-Aarteil S."/>
            <person name="Calhoun S."/>
            <person name="Haridas S."/>
            <person name="Kuo A."/>
            <person name="Mondo S."/>
            <person name="Pangilinan J."/>
            <person name="Riley R."/>
            <person name="Labutti K."/>
            <person name="Andreopoulos B."/>
            <person name="Lipzen A."/>
            <person name="Chen C."/>
            <person name="Yanf M."/>
            <person name="Daum C."/>
            <person name="Ng V."/>
            <person name="Clum A."/>
            <person name="Steindorff A."/>
            <person name="Ohm R."/>
            <person name="Martin F."/>
            <person name="Silar P."/>
            <person name="Natvig D."/>
            <person name="Lalanne C."/>
            <person name="Gautier V."/>
            <person name="Ament-Velasquez S.L."/>
            <person name="Kruys A."/>
            <person name="Hutchinson M.I."/>
            <person name="Powell A.J."/>
            <person name="Barry K."/>
            <person name="Miller A.N."/>
            <person name="Grigoriev I.V."/>
            <person name="Debuchy R."/>
            <person name="Gladieux P."/>
            <person name="Thoren M.H."/>
            <person name="Johannesson H."/>
        </authorList>
    </citation>
    <scope>NUCLEOTIDE SEQUENCE</scope>
    <source>
        <strain evidence="1">SMH2532-1</strain>
    </source>
</reference>
<keyword evidence="2" id="KW-1185">Reference proteome</keyword>
<sequence>MRVALLGTINWIAFTSPDTILASGENGIDTVTPSASNANRFLDVLDALVAQNDESMFWDLTKRDKRVFSSSTKLTQSLVLADKSFDDRIFQSYRTLRSSRGPGDHPDIDMIAAETYLGNAPCEHIFVTVDGLVGLSRDAVRSGDELVGFIEMGDEPSGQFNVWAVRREGRADDNVAGGYYTLVSYVQLVGDVQFEDICLV</sequence>
<evidence type="ECO:0000313" key="1">
    <source>
        <dbReference type="EMBL" id="KAK0649700.1"/>
    </source>
</evidence>
<evidence type="ECO:0000313" key="2">
    <source>
        <dbReference type="Proteomes" id="UP001174936"/>
    </source>
</evidence>
<name>A0AA40CSK2_9PEZI</name>